<evidence type="ECO:0000259" key="1">
    <source>
        <dbReference type="Pfam" id="PF03235"/>
    </source>
</evidence>
<name>A0ABV6LWH2_9ACTN</name>
<dbReference type="PANTHER" id="PTHR35149">
    <property type="entry name" value="SLL5132 PROTEIN"/>
    <property type="match status" value="1"/>
</dbReference>
<feature type="domain" description="GmrSD restriction endonucleases N-terminal" evidence="1">
    <location>
        <begin position="13"/>
        <end position="223"/>
    </location>
</feature>
<evidence type="ECO:0000313" key="3">
    <source>
        <dbReference type="EMBL" id="MFC0526750.1"/>
    </source>
</evidence>
<sequence length="551" mass="61976">MADPTNFGHDRLAHLLSDRLLKVPRFQRSYSWDDANVKEFLDDLENARSGKQSYFMGTVVLASDTEHSSRQLIVDGQQRLTTTAILLVAIRDRLKQLGKHDHANAVDETYLRRFELMQEERVTRLILNPVDAPSYERMLSGKSGTPNHPVVRCYEICKGHLMDLAPGDSDYKILLDMVDQLERRVQVLLALASELSEAYVIFETLNDRGAELTTADLLKNYLFSQAGRDYLALVERSWTTISSAFDKADDLVKFIRYEYMSIHGKVTMRNLYKSLQGTIGKTPVGIREYLLRLERALVSYLALREPDNSHWTGINTDVRDSLMANRRFGFESSTPLLLAAFRSWETEKAAKLVNKVTGWSIRSVVGGKIGGGQSEEAFCAAALAVAGGKATTQDQVRSHLSHVVPNDEDFTQAIQAYGPLSLARAKYLLARIERQIILAGGGNAEGLPDWSSTSVSVEHILADSMTRQSFESDDEFTEFATMRARIHNLTLLEKSLNRNLADKPFVEKRETYSKSKFTMTRQAGEPASMDVKAIRERGRLLARYAPAAWPL</sequence>
<dbReference type="Pfam" id="PF03235">
    <property type="entry name" value="GmrSD_N"/>
    <property type="match status" value="1"/>
</dbReference>
<proteinExistence type="predicted"/>
<dbReference type="Proteomes" id="UP001589867">
    <property type="component" value="Unassembled WGS sequence"/>
</dbReference>
<dbReference type="PANTHER" id="PTHR35149:SF2">
    <property type="entry name" value="DUF262 DOMAIN-CONTAINING PROTEIN"/>
    <property type="match status" value="1"/>
</dbReference>
<dbReference type="InterPro" id="IPR011089">
    <property type="entry name" value="GmrSD_C"/>
</dbReference>
<protein>
    <submittedName>
        <fullName evidence="3">DUF262 domain-containing protein</fullName>
    </submittedName>
</protein>
<reference evidence="3 4" key="1">
    <citation type="submission" date="2024-09" db="EMBL/GenBank/DDBJ databases">
        <authorList>
            <person name="Sun Q."/>
            <person name="Mori K."/>
        </authorList>
    </citation>
    <scope>NUCLEOTIDE SEQUENCE [LARGE SCALE GENOMIC DNA]</scope>
    <source>
        <strain evidence="3 4">TBRC 3947</strain>
    </source>
</reference>
<evidence type="ECO:0000259" key="2">
    <source>
        <dbReference type="Pfam" id="PF07510"/>
    </source>
</evidence>
<comment type="caution">
    <text evidence="3">The sequence shown here is derived from an EMBL/GenBank/DDBJ whole genome shotgun (WGS) entry which is preliminary data.</text>
</comment>
<keyword evidence="4" id="KW-1185">Reference proteome</keyword>
<organism evidence="3 4">
    <name type="scientific">Phytohabitans kaempferiae</name>
    <dbReference type="NCBI Taxonomy" id="1620943"/>
    <lineage>
        <taxon>Bacteria</taxon>
        <taxon>Bacillati</taxon>
        <taxon>Actinomycetota</taxon>
        <taxon>Actinomycetes</taxon>
        <taxon>Micromonosporales</taxon>
        <taxon>Micromonosporaceae</taxon>
    </lineage>
</organism>
<gene>
    <name evidence="3" type="ORF">ACFFIA_03670</name>
</gene>
<dbReference type="InterPro" id="IPR004919">
    <property type="entry name" value="GmrSD_N"/>
</dbReference>
<dbReference type="RefSeq" id="WP_377245196.1">
    <property type="nucleotide sequence ID" value="NZ_JBHLUH010000004.1"/>
</dbReference>
<dbReference type="EMBL" id="JBHLUH010000004">
    <property type="protein sequence ID" value="MFC0526750.1"/>
    <property type="molecule type" value="Genomic_DNA"/>
</dbReference>
<evidence type="ECO:0000313" key="4">
    <source>
        <dbReference type="Proteomes" id="UP001589867"/>
    </source>
</evidence>
<dbReference type="Pfam" id="PF07510">
    <property type="entry name" value="GmrSD_C"/>
    <property type="match status" value="1"/>
</dbReference>
<feature type="domain" description="GmrSD restriction endonucleases C-terminal" evidence="2">
    <location>
        <begin position="422"/>
        <end position="543"/>
    </location>
</feature>
<accession>A0ABV6LWH2</accession>